<dbReference type="PANTHER" id="PTHR32309">
    <property type="entry name" value="TYROSINE-PROTEIN KINASE"/>
    <property type="match status" value="1"/>
</dbReference>
<evidence type="ECO:0000256" key="7">
    <source>
        <dbReference type="ARBA" id="ARBA00023137"/>
    </source>
</evidence>
<keyword evidence="3" id="KW-0808">Transferase</keyword>
<evidence type="ECO:0000256" key="1">
    <source>
        <dbReference type="ARBA" id="ARBA00007316"/>
    </source>
</evidence>
<feature type="transmembrane region" description="Helical" evidence="9">
    <location>
        <begin position="493"/>
        <end position="512"/>
    </location>
</feature>
<evidence type="ECO:0000313" key="13">
    <source>
        <dbReference type="Proteomes" id="UP000219559"/>
    </source>
</evidence>
<reference evidence="12 13" key="1">
    <citation type="submission" date="2017-04" db="EMBL/GenBank/DDBJ databases">
        <title>A new member of the family Flavobacteriaceae isolated from ascidians.</title>
        <authorList>
            <person name="Chen L."/>
        </authorList>
    </citation>
    <scope>NUCLEOTIDE SEQUENCE [LARGE SCALE GENOMIC DNA]</scope>
    <source>
        <strain evidence="12 13">HQA918</strain>
    </source>
</reference>
<evidence type="ECO:0000256" key="4">
    <source>
        <dbReference type="ARBA" id="ARBA00022741"/>
    </source>
</evidence>
<gene>
    <name evidence="12" type="ORF">B7P33_18480</name>
</gene>
<sequence>MDVFQEGFGDRTDLKELIFGYLKYWYWFALGVFCMIGLAYVYNKYSVPKFEVKSKIQILEEKGASPEMTVFKDLSFFSGKSNDVLDEIEIINSRSNFIQVVRRLGTNVVYTAIGDIKKSEVYKETPIKVNFLAADSLIYQSKFSFFVKLDSKNSFSYRVEESDAPVVFPYGKNIETPIGDIIITPDDRYFNAYQGQLLKISLNPLEKVAQGYKNLVKISNIEEYSKIVNLAMTHPVPQKARDILNELVDVYNQNAVNDKKEIADRTFSFINERINSISSNLSQVDQSAQEFKTSRGLADIGSQANINLNIGAENQQLLENARTQLNMASSMKGIVDGAEDFSQTLPANIGLSDPSVTNATAKYNQLVQERKRLLKSSNEKNPMIVNIDDQLKGIKNSLQSSLNNTVGNLTLQVNNLSTQQSRINSKIYSAPKNERALRDITRKQETTEALYLFLLQRREESQVALASAAPKSRVIDRAHLADDAPVSPNKPKIYLAALVLGVLIPFAFVHLAKVLDNKIHNMASLEKLVKNYPVLAELPKVDKKKKIVLDGDSRSVLSESLRILRTNLDYLVKSGPAEEKNNVVLITSSVSGEGKTFVSSNLAAIFSSTGKKVLLIGADIRNPKIHDFFDGGSKEKAQSLGLSEYLMDEALNENDVIQQATINDYRIDIVYSGKIYPNPSELLMRERIETLLKKVSQEYDYVIVDSAPLMLVTDTLLITPYTNHTLYVTRADVTETKVVDFPIALAKEGKVKGLCFIVNDVKEGNLGYGGKYGYGYGIKTKKWWQFG</sequence>
<feature type="domain" description="AAA" evidence="10">
    <location>
        <begin position="585"/>
        <end position="717"/>
    </location>
</feature>
<dbReference type="EMBL" id="NBWU01000008">
    <property type="protein sequence ID" value="PCE62620.1"/>
    <property type="molecule type" value="Genomic_DNA"/>
</dbReference>
<keyword evidence="9" id="KW-0812">Transmembrane</keyword>
<protein>
    <recommendedName>
        <fullName evidence="2">non-specific protein-tyrosine kinase</fullName>
        <ecNumber evidence="2">2.7.10.2</ecNumber>
    </recommendedName>
</protein>
<dbReference type="NCBIfam" id="TIGR01007">
    <property type="entry name" value="eps_fam"/>
    <property type="match status" value="1"/>
</dbReference>
<evidence type="ECO:0000256" key="8">
    <source>
        <dbReference type="ARBA" id="ARBA00051245"/>
    </source>
</evidence>
<evidence type="ECO:0000259" key="10">
    <source>
        <dbReference type="Pfam" id="PF13614"/>
    </source>
</evidence>
<evidence type="ECO:0000256" key="9">
    <source>
        <dbReference type="SAM" id="Phobius"/>
    </source>
</evidence>
<keyword evidence="9" id="KW-1133">Transmembrane helix</keyword>
<evidence type="ECO:0000313" key="12">
    <source>
        <dbReference type="EMBL" id="PCE62620.1"/>
    </source>
</evidence>
<accession>A0A2A4G3T0</accession>
<evidence type="ECO:0000256" key="3">
    <source>
        <dbReference type="ARBA" id="ARBA00022679"/>
    </source>
</evidence>
<comment type="similarity">
    <text evidence="1">Belongs to the CpsD/CapB family.</text>
</comment>
<proteinExistence type="inferred from homology"/>
<dbReference type="GO" id="GO:0005524">
    <property type="term" value="F:ATP binding"/>
    <property type="evidence" value="ECO:0007669"/>
    <property type="project" value="UniProtKB-KW"/>
</dbReference>
<dbReference type="InterPro" id="IPR025669">
    <property type="entry name" value="AAA_dom"/>
</dbReference>
<keyword evidence="13" id="KW-1185">Reference proteome</keyword>
<keyword evidence="5 12" id="KW-0418">Kinase</keyword>
<evidence type="ECO:0000256" key="5">
    <source>
        <dbReference type="ARBA" id="ARBA00022777"/>
    </source>
</evidence>
<evidence type="ECO:0000256" key="6">
    <source>
        <dbReference type="ARBA" id="ARBA00022840"/>
    </source>
</evidence>
<dbReference type="OrthoDB" id="9794577at2"/>
<dbReference type="PANTHER" id="PTHR32309:SF13">
    <property type="entry name" value="FERRIC ENTEROBACTIN TRANSPORT PROTEIN FEPE"/>
    <property type="match status" value="1"/>
</dbReference>
<keyword evidence="6" id="KW-0067">ATP-binding</keyword>
<feature type="transmembrane region" description="Helical" evidence="9">
    <location>
        <begin position="24"/>
        <end position="43"/>
    </location>
</feature>
<evidence type="ECO:0000259" key="11">
    <source>
        <dbReference type="Pfam" id="PF13807"/>
    </source>
</evidence>
<dbReference type="Proteomes" id="UP000219559">
    <property type="component" value="Unassembled WGS sequence"/>
</dbReference>
<dbReference type="InterPro" id="IPR027417">
    <property type="entry name" value="P-loop_NTPase"/>
</dbReference>
<keyword evidence="4" id="KW-0547">Nucleotide-binding</keyword>
<dbReference type="AlphaFoldDB" id="A0A2A4G3T0"/>
<name>A0A2A4G3T0_9FLAO</name>
<dbReference type="InterPro" id="IPR032807">
    <property type="entry name" value="GNVR"/>
</dbReference>
<keyword evidence="7" id="KW-0829">Tyrosine-protein kinase</keyword>
<comment type="catalytic activity">
    <reaction evidence="8">
        <text>L-tyrosyl-[protein] + ATP = O-phospho-L-tyrosyl-[protein] + ADP + H(+)</text>
        <dbReference type="Rhea" id="RHEA:10596"/>
        <dbReference type="Rhea" id="RHEA-COMP:10136"/>
        <dbReference type="Rhea" id="RHEA-COMP:20101"/>
        <dbReference type="ChEBI" id="CHEBI:15378"/>
        <dbReference type="ChEBI" id="CHEBI:30616"/>
        <dbReference type="ChEBI" id="CHEBI:46858"/>
        <dbReference type="ChEBI" id="CHEBI:61978"/>
        <dbReference type="ChEBI" id="CHEBI:456216"/>
        <dbReference type="EC" id="2.7.10.2"/>
    </reaction>
</comment>
<evidence type="ECO:0000256" key="2">
    <source>
        <dbReference type="ARBA" id="ARBA00011903"/>
    </source>
</evidence>
<dbReference type="CDD" id="cd05387">
    <property type="entry name" value="BY-kinase"/>
    <property type="match status" value="1"/>
</dbReference>
<dbReference type="GO" id="GO:0005886">
    <property type="term" value="C:plasma membrane"/>
    <property type="evidence" value="ECO:0007669"/>
    <property type="project" value="TreeGrafter"/>
</dbReference>
<dbReference type="Pfam" id="PF13614">
    <property type="entry name" value="AAA_31"/>
    <property type="match status" value="1"/>
</dbReference>
<dbReference type="EC" id="2.7.10.2" evidence="2"/>
<dbReference type="SUPFAM" id="SSF52540">
    <property type="entry name" value="P-loop containing nucleoside triphosphate hydrolases"/>
    <property type="match status" value="1"/>
</dbReference>
<dbReference type="GO" id="GO:0004715">
    <property type="term" value="F:non-membrane spanning protein tyrosine kinase activity"/>
    <property type="evidence" value="ECO:0007669"/>
    <property type="project" value="UniProtKB-EC"/>
</dbReference>
<organism evidence="12 13">
    <name type="scientific">Sediminicola luteus</name>
    <dbReference type="NCBI Taxonomy" id="319238"/>
    <lineage>
        <taxon>Bacteria</taxon>
        <taxon>Pseudomonadati</taxon>
        <taxon>Bacteroidota</taxon>
        <taxon>Flavobacteriia</taxon>
        <taxon>Flavobacteriales</taxon>
        <taxon>Flavobacteriaceae</taxon>
        <taxon>Sediminicola</taxon>
    </lineage>
</organism>
<feature type="domain" description="Tyrosine-protein kinase G-rich" evidence="11">
    <location>
        <begin position="439"/>
        <end position="510"/>
    </location>
</feature>
<dbReference type="InterPro" id="IPR050445">
    <property type="entry name" value="Bact_polysacc_biosynth/exp"/>
</dbReference>
<keyword evidence="9" id="KW-0472">Membrane</keyword>
<dbReference type="Gene3D" id="3.40.50.300">
    <property type="entry name" value="P-loop containing nucleotide triphosphate hydrolases"/>
    <property type="match status" value="1"/>
</dbReference>
<dbReference type="InterPro" id="IPR005702">
    <property type="entry name" value="Wzc-like_C"/>
</dbReference>
<comment type="caution">
    <text evidence="12">The sequence shown here is derived from an EMBL/GenBank/DDBJ whole genome shotgun (WGS) entry which is preliminary data.</text>
</comment>
<dbReference type="Pfam" id="PF13807">
    <property type="entry name" value="GNVR"/>
    <property type="match status" value="1"/>
</dbReference>